<dbReference type="InterPro" id="IPR029035">
    <property type="entry name" value="DHS-like_NAD/FAD-binding_dom"/>
</dbReference>
<proteinExistence type="predicted"/>
<dbReference type="SUPFAM" id="SSF52467">
    <property type="entry name" value="DHS-like NAD/FAD-binding domain"/>
    <property type="match status" value="1"/>
</dbReference>
<dbReference type="KEGG" id="gso:PH603_07185"/>
<dbReference type="EMBL" id="CP116805">
    <property type="protein sequence ID" value="WCL55543.1"/>
    <property type="molecule type" value="Genomic_DNA"/>
</dbReference>
<gene>
    <name evidence="1" type="ORF">PH603_07185</name>
</gene>
<dbReference type="AlphaFoldDB" id="A0AAF0BIL2"/>
<evidence type="ECO:0000313" key="1">
    <source>
        <dbReference type="EMBL" id="WCL55543.1"/>
    </source>
</evidence>
<name>A0AAF0BIL2_9PROT</name>
<dbReference type="RefSeq" id="WP_289505368.1">
    <property type="nucleotide sequence ID" value="NZ_CP116805.1"/>
</dbReference>
<protein>
    <submittedName>
        <fullName evidence="1">SIR2 family protein</fullName>
    </submittedName>
</protein>
<accession>A0AAF0BIL2</accession>
<reference evidence="1" key="1">
    <citation type="submission" date="2023-01" db="EMBL/GenBank/DDBJ databases">
        <title>The genome sequence of Kordiimonadaceae bacterium 6D33.</title>
        <authorList>
            <person name="Liu Y."/>
        </authorList>
    </citation>
    <scope>NUCLEOTIDE SEQUENCE</scope>
    <source>
        <strain evidence="1">6D33</strain>
    </source>
</reference>
<evidence type="ECO:0000313" key="2">
    <source>
        <dbReference type="Proteomes" id="UP001217500"/>
    </source>
</evidence>
<sequence>MTNEPLDVVAKIAQDCFQHFPVIVLGSGASVSHQIRGMGALAQYLLDHVPPEGDKELDAWTLIRGALANDMGLEEALQQTAAPASLVKKIVNFTWKAIASDDLSVLRRAASGEEALPLAALIQGLFRSTNPTLNIVTPNYDRVAEYASDMAGVVHNTGFIPGFIRQREGADKILVRRGNAPARTVRIWKVHGSLDWFQDPQGRVLSLPLSSEIPQGFSPVIVTPGVSKYERTHEEPFRSALQGADEALGAASAFLCVGYGFRDAHIQPKLVERCRQRNVPIVILAKVLTDEAKEFLAKSAGTSYLAMEECEGGTRAYSHAFKDGVILPDVTLWSFEKFNELVL</sequence>
<dbReference type="Pfam" id="PF13289">
    <property type="entry name" value="SIR2_2"/>
    <property type="match status" value="1"/>
</dbReference>
<keyword evidence="2" id="KW-1185">Reference proteome</keyword>
<dbReference type="Proteomes" id="UP001217500">
    <property type="component" value="Chromosome"/>
</dbReference>
<organism evidence="1 2">
    <name type="scientific">Gimibacter soli</name>
    <dbReference type="NCBI Taxonomy" id="3024400"/>
    <lineage>
        <taxon>Bacteria</taxon>
        <taxon>Pseudomonadati</taxon>
        <taxon>Pseudomonadota</taxon>
        <taxon>Alphaproteobacteria</taxon>
        <taxon>Kordiimonadales</taxon>
        <taxon>Temperatibacteraceae</taxon>
        <taxon>Gimibacter</taxon>
    </lineage>
</organism>